<protein>
    <submittedName>
        <fullName evidence="2">ParA family protein</fullName>
    </submittedName>
</protein>
<dbReference type="EMBL" id="JADKBR010000001">
    <property type="protein sequence ID" value="MBK8889069.1"/>
    <property type="molecule type" value="Genomic_DNA"/>
</dbReference>
<dbReference type="Pfam" id="PF01656">
    <property type="entry name" value="CbiA"/>
    <property type="match status" value="1"/>
</dbReference>
<dbReference type="SUPFAM" id="SSF52540">
    <property type="entry name" value="P-loop containing nucleoside triphosphate hydrolases"/>
    <property type="match status" value="1"/>
</dbReference>
<evidence type="ECO:0000313" key="2">
    <source>
        <dbReference type="EMBL" id="MBK8889069.1"/>
    </source>
</evidence>
<evidence type="ECO:0000313" key="3">
    <source>
        <dbReference type="Proteomes" id="UP000808146"/>
    </source>
</evidence>
<dbReference type="Gene3D" id="3.40.50.300">
    <property type="entry name" value="P-loop containing nucleotide triphosphate hydrolases"/>
    <property type="match status" value="1"/>
</dbReference>
<dbReference type="PANTHER" id="PTHR13696">
    <property type="entry name" value="P-LOOP CONTAINING NUCLEOSIDE TRIPHOSPHATE HYDROLASE"/>
    <property type="match status" value="1"/>
</dbReference>
<dbReference type="InterPro" id="IPR027417">
    <property type="entry name" value="P-loop_NTPase"/>
</dbReference>
<gene>
    <name evidence="2" type="ORF">IPN75_01150</name>
</gene>
<name>A0A9D7QHG4_9RHOO</name>
<reference evidence="2" key="1">
    <citation type="submission" date="2020-10" db="EMBL/GenBank/DDBJ databases">
        <title>Connecting structure to function with the recovery of over 1000 high-quality activated sludge metagenome-assembled genomes encoding full-length rRNA genes using long-read sequencing.</title>
        <authorList>
            <person name="Singleton C.M."/>
            <person name="Petriglieri F."/>
            <person name="Kristensen J.M."/>
            <person name="Kirkegaard R.H."/>
            <person name="Michaelsen T.Y."/>
            <person name="Andersen M.H."/>
            <person name="Karst S.M."/>
            <person name="Dueholm M.S."/>
            <person name="Nielsen P.H."/>
            <person name="Albertsen M."/>
        </authorList>
    </citation>
    <scope>NUCLEOTIDE SEQUENCE</scope>
    <source>
        <strain evidence="2">OdNE_18-Q3-R46-58_BAT3C.305</strain>
    </source>
</reference>
<proteinExistence type="predicted"/>
<accession>A0A9D7QHG4</accession>
<dbReference type="AlphaFoldDB" id="A0A9D7QHG4"/>
<feature type="domain" description="CobQ/CobB/MinD/ParA nucleotide binding" evidence="1">
    <location>
        <begin position="5"/>
        <end position="178"/>
    </location>
</feature>
<dbReference type="InterPro" id="IPR050678">
    <property type="entry name" value="DNA_Partitioning_ATPase"/>
</dbReference>
<dbReference type="CDD" id="cd02042">
    <property type="entry name" value="ParAB_family"/>
    <property type="match status" value="1"/>
</dbReference>
<dbReference type="PANTHER" id="PTHR13696:SF96">
    <property type="entry name" value="COBQ_COBB_MIND_PARA NUCLEOTIDE BINDING DOMAIN-CONTAINING PROTEIN"/>
    <property type="match status" value="1"/>
</dbReference>
<dbReference type="Proteomes" id="UP000808146">
    <property type="component" value="Unassembled WGS sequence"/>
</dbReference>
<comment type="caution">
    <text evidence="2">The sequence shown here is derived from an EMBL/GenBank/DDBJ whole genome shotgun (WGS) entry which is preliminary data.</text>
</comment>
<evidence type="ECO:0000259" key="1">
    <source>
        <dbReference type="Pfam" id="PF01656"/>
    </source>
</evidence>
<dbReference type="PIRSF" id="PIRSF009320">
    <property type="entry name" value="Nuc_binding_HP_1000"/>
    <property type="match status" value="1"/>
</dbReference>
<sequence>MKAFLVANPKGGSGKSTLATNLAGYFASKRHEVMLGDIDRQQSSREWLGIRPFAAPTIDTWEIGLDAVARPPTGTSHIILDTPAGLHGRMLERVLKLSTRVIVPVQPSIFDMLATRHFLTELLAEKAVRRGKADVAVIGMRVDARTRAAAQLERFFATFDLPVLAYLRDTQVYVQASGAGLTIFDLPRSRAARDVEQWQPIIEWAEASGHPAAGAHAEGP</sequence>
<dbReference type="InterPro" id="IPR002586">
    <property type="entry name" value="CobQ/CobB/MinD/ParA_Nub-bd_dom"/>
</dbReference>
<organism evidence="2 3">
    <name type="scientific">Candidatus Dechloromonas phosphorivorans</name>
    <dbReference type="NCBI Taxonomy" id="2899244"/>
    <lineage>
        <taxon>Bacteria</taxon>
        <taxon>Pseudomonadati</taxon>
        <taxon>Pseudomonadota</taxon>
        <taxon>Betaproteobacteria</taxon>
        <taxon>Rhodocyclales</taxon>
        <taxon>Azonexaceae</taxon>
        <taxon>Dechloromonas</taxon>
    </lineage>
</organism>